<dbReference type="InterPro" id="IPR008757">
    <property type="entry name" value="Peptidase_M6-like_domain"/>
</dbReference>
<evidence type="ECO:0000313" key="4">
    <source>
        <dbReference type="Proteomes" id="UP000186351"/>
    </source>
</evidence>
<accession>A0A1Z2XHR1</accession>
<evidence type="ECO:0000256" key="1">
    <source>
        <dbReference type="SAM" id="SignalP"/>
    </source>
</evidence>
<keyword evidence="1" id="KW-0732">Signal</keyword>
<reference evidence="4" key="1">
    <citation type="submission" date="2016-04" db="EMBL/GenBank/DDBJ databases">
        <title>Complete Genome Sequences of Twelve Strains of a Stable Defined Moderately Diverse Mouse Microbiota 2 (sDMDMm2).</title>
        <authorList>
            <person name="Uchimura Y."/>
            <person name="Wyss M."/>
            <person name="Brugiroux S."/>
            <person name="Limenitakis J.P."/>
            <person name="Stecher B."/>
            <person name="McCoy K.D."/>
            <person name="Macpherson A.J."/>
        </authorList>
    </citation>
    <scope>NUCLEOTIDE SEQUENCE [LARGE SCALE GENOMIC DNA]</scope>
    <source>
        <strain evidence="4">YL27</strain>
    </source>
</reference>
<feature type="domain" description="Peptidase M6-like" evidence="2">
    <location>
        <begin position="134"/>
        <end position="353"/>
    </location>
</feature>
<dbReference type="NCBIfam" id="TIGR03296">
    <property type="entry name" value="M6dom_TIGR03296"/>
    <property type="match status" value="1"/>
</dbReference>
<protein>
    <recommendedName>
        <fullName evidence="2">Peptidase M6-like domain-containing protein</fullName>
    </recommendedName>
</protein>
<evidence type="ECO:0000313" key="3">
    <source>
        <dbReference type="EMBL" id="ANU63936.2"/>
    </source>
</evidence>
<dbReference type="GO" id="GO:0006508">
    <property type="term" value="P:proteolysis"/>
    <property type="evidence" value="ECO:0007669"/>
    <property type="project" value="InterPro"/>
</dbReference>
<dbReference type="Proteomes" id="UP000186351">
    <property type="component" value="Chromosome"/>
</dbReference>
<dbReference type="GeneID" id="65537104"/>
<organism evidence="3 4">
    <name type="scientific">Muribaculum intestinale</name>
    <dbReference type="NCBI Taxonomy" id="1796646"/>
    <lineage>
        <taxon>Bacteria</taxon>
        <taxon>Pseudomonadati</taxon>
        <taxon>Bacteroidota</taxon>
        <taxon>Bacteroidia</taxon>
        <taxon>Bacteroidales</taxon>
        <taxon>Muribaculaceae</taxon>
        <taxon>Muribaculum</taxon>
    </lineage>
</organism>
<name>A0A1B1SAW1_9BACT</name>
<dbReference type="AlphaFoldDB" id="A0A1B1SAW1"/>
<sequence>MNKILQSVFTGAVFMAMSVPAYAVMADSSPRTVTLPDGNTVTLVLHGDEYFNYTTTAEGNTVVFNTDNGVWEYARVSPVDGSLVPTGERAVDGLRSLTGVKNLKPAINPVRQNADNIMRVHKAPARYDYSKFRGLVILVEYNDAPFSRQDIYDIVNDMVNKRDYDGYMSNTLIPSKVECTGSVRDYYYENSNGKFDPQFDVVGPVQINYSQHYANQSAGAQTLVSAALRAADEQVDYTLYDTDGNRQVDMVYFIFSGGGSNHSGNDATLLWPHASTVMNLSLDGVSFGRYACSTELYGAPANKQLDGIGTICHEFSHVLGLPDLYDVDYETGGQAIHPQRWSIMASGSYLNMSRTPCGYSLFERYALGFTSPRQITSPGTYTLSPLTEGDNPDGCRINSAVDNEYFLLEHRKKVRWDEYLPGEGMLVHRVDSTNTSVWENNKVNASPTHTYYSLLRATPKVSSKGAVTDSDGDPFPGSGNVTSITNATTPSIRSWTMVSSPLVVEDIAYDDDGNISFTVSVDDTPTLVEDFATMESTDDDIDNVRGRFTTWSLTSGARIQIADDGTGYATTVKGSVIVCNPFEGEVETCTITIDNPTSQNAVFRFYYSNDGGTKWVILNTISGTSNPTVAKGATATLNFSVPVASGASYKLTQISGNASAPCRIQEIAFGLQPGSSAIESVLSDFCSDGEAEWYTLEGMRIAEHAGRHGIFIVRQGAKTLKVVR</sequence>
<dbReference type="Pfam" id="PF05547">
    <property type="entry name" value="Peptidase_M6"/>
    <property type="match status" value="1"/>
</dbReference>
<dbReference type="OrthoDB" id="9813478at2"/>
<dbReference type="PANTHER" id="PTHR41775">
    <property type="entry name" value="SECRETED PROTEIN-RELATED"/>
    <property type="match status" value="1"/>
</dbReference>
<dbReference type="STRING" id="1796646.A4V02_09510"/>
<dbReference type="RefSeq" id="WP_084274078.1">
    <property type="nucleotide sequence ID" value="NZ_CAJTAP010000003.1"/>
</dbReference>
<dbReference type="SUPFAM" id="SSF55486">
    <property type="entry name" value="Metalloproteases ('zincins'), catalytic domain"/>
    <property type="match status" value="1"/>
</dbReference>
<dbReference type="EMBL" id="CP015402">
    <property type="protein sequence ID" value="ANU63936.2"/>
    <property type="molecule type" value="Genomic_DNA"/>
</dbReference>
<dbReference type="GO" id="GO:0008233">
    <property type="term" value="F:peptidase activity"/>
    <property type="evidence" value="ECO:0007669"/>
    <property type="project" value="InterPro"/>
</dbReference>
<evidence type="ECO:0000259" key="2">
    <source>
        <dbReference type="Pfam" id="PF05547"/>
    </source>
</evidence>
<feature type="chain" id="PRO_5013198586" description="Peptidase M6-like domain-containing protein" evidence="1">
    <location>
        <begin position="24"/>
        <end position="724"/>
    </location>
</feature>
<feature type="signal peptide" evidence="1">
    <location>
        <begin position="1"/>
        <end position="23"/>
    </location>
</feature>
<dbReference type="KEGG" id="pary:A4V02_09510"/>
<gene>
    <name evidence="3" type="ORF">A4V02_09510</name>
</gene>
<dbReference type="PANTHER" id="PTHR41775:SF1">
    <property type="entry name" value="PEPTIDASE M6-LIKE DOMAIN-CONTAINING PROTEIN"/>
    <property type="match status" value="1"/>
</dbReference>
<proteinExistence type="predicted"/>
<keyword evidence="4" id="KW-1185">Reference proteome</keyword>
<accession>A0A1B1SAW1</accession>